<evidence type="ECO:0000256" key="2">
    <source>
        <dbReference type="SAM" id="MobiDB-lite"/>
    </source>
</evidence>
<keyword evidence="1" id="KW-0597">Phosphoprotein</keyword>
<reference evidence="4" key="1">
    <citation type="journal article" date="2016" name="Proc. Natl. Acad. Sci. U.S.A.">
        <title>Lipid metabolic changes in an early divergent fungus govern the establishment of a mutualistic symbiosis with endobacteria.</title>
        <authorList>
            <person name="Lastovetsky O.A."/>
            <person name="Gaspar M.L."/>
            <person name="Mondo S.J."/>
            <person name="LaButti K.M."/>
            <person name="Sandor L."/>
            <person name="Grigoriev I.V."/>
            <person name="Henry S.A."/>
            <person name="Pawlowska T.E."/>
        </authorList>
    </citation>
    <scope>NUCLEOTIDE SEQUENCE [LARGE SCALE GENOMIC DNA]</scope>
    <source>
        <strain evidence="4">ATCC 52814</strain>
    </source>
</reference>
<dbReference type="InterPro" id="IPR011993">
    <property type="entry name" value="PH-like_dom_sf"/>
</dbReference>
<feature type="compositionally biased region" description="Basic and acidic residues" evidence="2">
    <location>
        <begin position="561"/>
        <end position="570"/>
    </location>
</feature>
<proteinExistence type="predicted"/>
<organism evidence="4">
    <name type="scientific">Rhizopus microsporus var. microsporus</name>
    <dbReference type="NCBI Taxonomy" id="86635"/>
    <lineage>
        <taxon>Eukaryota</taxon>
        <taxon>Fungi</taxon>
        <taxon>Fungi incertae sedis</taxon>
        <taxon>Mucoromycota</taxon>
        <taxon>Mucoromycotina</taxon>
        <taxon>Mucoromycetes</taxon>
        <taxon>Mucorales</taxon>
        <taxon>Mucorineae</taxon>
        <taxon>Rhizopodaceae</taxon>
        <taxon>Rhizopus</taxon>
    </lineage>
</organism>
<sequence length="592" mass="67984">MNFRKKSTKRNSILPHLPKAETMPNAQISETPLMPGQKTLPSADWKNDGHGQQLVRTGKQGVPWTDRQSKVQLDSDLEPPPVFTATPSRGLTLRQPTKSQRHVFRMESGIDPVVLLTSRLETWRTALKNLVDLFKNLASVESKTSKSFIHASKVVQVPFRHSSGQFLESGGIQDIWAAMRDYTVQHGMLHHEASTYLTRAVIPALRGIKADIKTMVHGIQKDKNLKSVQIYKSRVEVDRLIRELDRTIEQVQMAPHQADHYIDPFLLNLCVIHAIRELCDYENELHDNILSLQKETGVFEYKIIENVRYILQKYQEYRLKHKMEHKDFIGHVNDLFNRVKPNTEWDEFVRRHQYHLVMDNAAYKTENSVEYPHQDSKYVRAVKIGPLRLRSGISRSWAEGVYILTPAGFLHGYKTPKHFQTNPLHPSYTLFIPRTSVENSEDDDLCFEVYEEKRRLGGGHYVFRAGKPREAQEWFDALVRISNQHRITPLLEYDQQPGFSTTSRQRDLPPLPPSTWPEPPKQAIEGSSQQNALGTVHEENGQDEPVLGKQEPQPESSTADPRLEGEDDHSFILAQGKQPNHQENYSPAVNTT</sequence>
<gene>
    <name evidence="4" type="ORF">BCV72DRAFT_225376</name>
</gene>
<dbReference type="AlphaFoldDB" id="A0A1X0R864"/>
<dbReference type="SUPFAM" id="SSF103657">
    <property type="entry name" value="BAR/IMD domain-like"/>
    <property type="match status" value="1"/>
</dbReference>
<feature type="region of interest" description="Disordered" evidence="2">
    <location>
        <begin position="494"/>
        <end position="592"/>
    </location>
</feature>
<dbReference type="Gene3D" id="1.20.1270.60">
    <property type="entry name" value="Arfaptin homology (AH) domain/BAR domain"/>
    <property type="match status" value="1"/>
</dbReference>
<protein>
    <recommendedName>
        <fullName evidence="3">PH domain-containing protein</fullName>
    </recommendedName>
</protein>
<accession>A0A1X0R864</accession>
<dbReference type="Proteomes" id="UP000242414">
    <property type="component" value="Unassembled WGS sequence"/>
</dbReference>
<feature type="region of interest" description="Disordered" evidence="2">
    <location>
        <begin position="1"/>
        <end position="20"/>
    </location>
</feature>
<feature type="compositionally biased region" description="Pro residues" evidence="2">
    <location>
        <begin position="509"/>
        <end position="520"/>
    </location>
</feature>
<name>A0A1X0R864_RHIZD</name>
<dbReference type="PROSITE" id="PS50003">
    <property type="entry name" value="PH_DOMAIN"/>
    <property type="match status" value="1"/>
</dbReference>
<dbReference type="PANTHER" id="PTHR31941">
    <property type="entry name" value="CYTOSKELETAL SIGNALING PROTEIN SLM1"/>
    <property type="match status" value="1"/>
</dbReference>
<evidence type="ECO:0000313" key="4">
    <source>
        <dbReference type="EMBL" id="ORE08257.1"/>
    </source>
</evidence>
<dbReference type="SMART" id="SM00233">
    <property type="entry name" value="PH"/>
    <property type="match status" value="1"/>
</dbReference>
<dbReference type="Pfam" id="PF20400">
    <property type="entry name" value="BAR_4"/>
    <property type="match status" value="1"/>
</dbReference>
<dbReference type="Pfam" id="PF20399">
    <property type="entry name" value="PH_20"/>
    <property type="match status" value="1"/>
</dbReference>
<evidence type="ECO:0000259" key="3">
    <source>
        <dbReference type="PROSITE" id="PS50003"/>
    </source>
</evidence>
<feature type="domain" description="PH" evidence="3">
    <location>
        <begin position="380"/>
        <end position="483"/>
    </location>
</feature>
<dbReference type="SUPFAM" id="SSF50729">
    <property type="entry name" value="PH domain-like"/>
    <property type="match status" value="1"/>
</dbReference>
<dbReference type="VEuPathDB" id="FungiDB:BCV72DRAFT_225376"/>
<dbReference type="OrthoDB" id="5598057at2759"/>
<dbReference type="Gene3D" id="2.30.29.30">
    <property type="entry name" value="Pleckstrin-homology domain (PH domain)/Phosphotyrosine-binding domain (PTB)"/>
    <property type="match status" value="1"/>
</dbReference>
<dbReference type="InterPro" id="IPR001849">
    <property type="entry name" value="PH_domain"/>
</dbReference>
<evidence type="ECO:0000256" key="1">
    <source>
        <dbReference type="ARBA" id="ARBA00022553"/>
    </source>
</evidence>
<dbReference type="EMBL" id="KV921891">
    <property type="protein sequence ID" value="ORE08257.1"/>
    <property type="molecule type" value="Genomic_DNA"/>
</dbReference>
<dbReference type="InterPro" id="IPR046869">
    <property type="entry name" value="SLM1/RGC1-like_PH"/>
</dbReference>
<dbReference type="PANTHER" id="PTHR31941:SF1">
    <property type="entry name" value="CYTOSKELETAL SIGNALING PROTEIN SLM1"/>
    <property type="match status" value="1"/>
</dbReference>
<feature type="compositionally biased region" description="Polar residues" evidence="2">
    <location>
        <begin position="577"/>
        <end position="592"/>
    </location>
</feature>
<dbReference type="InterPro" id="IPR027267">
    <property type="entry name" value="AH/BAR_dom_sf"/>
</dbReference>
<dbReference type="InterPro" id="IPR046868">
    <property type="entry name" value="BAR_4"/>
</dbReference>